<evidence type="ECO:0000256" key="2">
    <source>
        <dbReference type="ARBA" id="ARBA00022723"/>
    </source>
</evidence>
<dbReference type="VEuPathDB" id="FungiDB:F9C07_11338"/>
<comment type="similarity">
    <text evidence="7">Belongs to the ATX1 family.</text>
</comment>
<evidence type="ECO:0000256" key="4">
    <source>
        <dbReference type="ARBA" id="ARBA00023008"/>
    </source>
</evidence>
<feature type="domain" description="HMA" evidence="9">
    <location>
        <begin position="64"/>
        <end position="129"/>
    </location>
</feature>
<keyword evidence="11" id="KW-1185">Reference proteome</keyword>
<keyword evidence="4" id="KW-0186">Copper</keyword>
<evidence type="ECO:0000313" key="11">
    <source>
        <dbReference type="Proteomes" id="UP000596276"/>
    </source>
</evidence>
<keyword evidence="2" id="KW-0479">Metal-binding</keyword>
<dbReference type="PROSITE" id="PS50846">
    <property type="entry name" value="HMA_2"/>
    <property type="match status" value="1"/>
</dbReference>
<keyword evidence="3" id="KW-0187">Copper transport</keyword>
<dbReference type="InterPro" id="IPR036163">
    <property type="entry name" value="HMA_dom_sf"/>
</dbReference>
<dbReference type="PANTHER" id="PTHR46365">
    <property type="entry name" value="COPPER TRANSPORT PROTEIN ATOX1"/>
    <property type="match status" value="1"/>
</dbReference>
<evidence type="ECO:0000256" key="6">
    <source>
        <dbReference type="ARBA" id="ARBA00023186"/>
    </source>
</evidence>
<accession>A0A7U2QYE8</accession>
<organism evidence="10 11">
    <name type="scientific">Aspergillus flavus (strain ATCC 200026 / FGSC A1120 / IAM 13836 / NRRL 3357 / JCM 12722 / SRRC 167)</name>
    <dbReference type="NCBI Taxonomy" id="332952"/>
    <lineage>
        <taxon>Eukaryota</taxon>
        <taxon>Fungi</taxon>
        <taxon>Dikarya</taxon>
        <taxon>Ascomycota</taxon>
        <taxon>Pezizomycotina</taxon>
        <taxon>Eurotiomycetes</taxon>
        <taxon>Eurotiomycetidae</taxon>
        <taxon>Eurotiales</taxon>
        <taxon>Aspergillaceae</taxon>
        <taxon>Aspergillus</taxon>
        <taxon>Aspergillus subgen. Circumdati</taxon>
    </lineage>
</organism>
<dbReference type="AlphaFoldDB" id="A0A7U2QYE8"/>
<dbReference type="InterPro" id="IPR006121">
    <property type="entry name" value="HMA_dom"/>
</dbReference>
<dbReference type="GO" id="GO:0006825">
    <property type="term" value="P:copper ion transport"/>
    <property type="evidence" value="ECO:0007669"/>
    <property type="project" value="UniProtKB-KW"/>
</dbReference>
<dbReference type="VEuPathDB" id="FungiDB:AFLA_011253"/>
<dbReference type="GO" id="GO:0016531">
    <property type="term" value="F:copper chaperone activity"/>
    <property type="evidence" value="ECO:0007669"/>
    <property type="project" value="TreeGrafter"/>
</dbReference>
<gene>
    <name evidence="10" type="ORF">F9C07_11338</name>
</gene>
<evidence type="ECO:0000256" key="8">
    <source>
        <dbReference type="SAM" id="MobiDB-lite"/>
    </source>
</evidence>
<dbReference type="GO" id="GO:0046872">
    <property type="term" value="F:metal ion binding"/>
    <property type="evidence" value="ECO:0007669"/>
    <property type="project" value="UniProtKB-KW"/>
</dbReference>
<evidence type="ECO:0000256" key="5">
    <source>
        <dbReference type="ARBA" id="ARBA00023065"/>
    </source>
</evidence>
<dbReference type="CDD" id="cd00371">
    <property type="entry name" value="HMA"/>
    <property type="match status" value="1"/>
</dbReference>
<sequence length="140" mass="15077">MSIFAPGNKLREKRAENDPQPVLQGHRLGLEKTPPVFGGTKGCQRLELWAQIPHRIEPSYTMSDHQYKFTVKMGCSGCSNAIQKALGPLSGLKSLDISLEQQTVSVVAEPSLSFNAVLAAIKGKGKDVHSGEIDGAPQPI</sequence>
<dbReference type="GO" id="GO:0005829">
    <property type="term" value="C:cytosol"/>
    <property type="evidence" value="ECO:0007669"/>
    <property type="project" value="TreeGrafter"/>
</dbReference>
<dbReference type="PANTHER" id="PTHR46365:SF1">
    <property type="entry name" value="COPPER TRANSPORT PROTEIN ATOX1"/>
    <property type="match status" value="1"/>
</dbReference>
<feature type="region of interest" description="Disordered" evidence="8">
    <location>
        <begin position="1"/>
        <end position="21"/>
    </location>
</feature>
<evidence type="ECO:0000256" key="7">
    <source>
        <dbReference type="ARBA" id="ARBA00038171"/>
    </source>
</evidence>
<dbReference type="InterPro" id="IPR051881">
    <property type="entry name" value="Copper_transport_ATOX1-like"/>
</dbReference>
<reference evidence="11" key="1">
    <citation type="journal article" date="2021" name="G3 (Bethesda)">
        <title>Chromosome assembled and annotated genome sequence of Aspergillus flavus NRRL 3357.</title>
        <authorList>
            <person name="Skerker J.M."/>
            <person name="Pianalto K.M."/>
            <person name="Mondo S.J."/>
            <person name="Yang K."/>
            <person name="Arkin A.P."/>
            <person name="Keller N.P."/>
            <person name="Grigoriev I.V."/>
            <person name="Louise Glass N.L."/>
        </authorList>
    </citation>
    <scope>NUCLEOTIDE SEQUENCE [LARGE SCALE GENOMIC DNA]</scope>
    <source>
        <strain evidence="11">ATCC 200026 / FGSC A1120 / IAM 13836 / NRRL 3357 / JCM 12722 / SRRC 167</strain>
    </source>
</reference>
<keyword evidence="6" id="KW-0143">Chaperone</keyword>
<evidence type="ECO:0000313" key="10">
    <source>
        <dbReference type="EMBL" id="QRD89249.1"/>
    </source>
</evidence>
<dbReference type="Gene3D" id="3.30.70.100">
    <property type="match status" value="1"/>
</dbReference>
<keyword evidence="5" id="KW-0406">Ion transport</keyword>
<keyword evidence="1" id="KW-0813">Transport</keyword>
<protein>
    <recommendedName>
        <fullName evidence="9">HMA domain-containing protein</fullName>
    </recommendedName>
</protein>
<proteinExistence type="inferred from homology"/>
<dbReference type="Pfam" id="PF00403">
    <property type="entry name" value="HMA"/>
    <property type="match status" value="1"/>
</dbReference>
<dbReference type="SUPFAM" id="SSF55008">
    <property type="entry name" value="HMA, heavy metal-associated domain"/>
    <property type="match status" value="1"/>
</dbReference>
<dbReference type="EMBL" id="CP044619">
    <property type="protein sequence ID" value="QRD89249.1"/>
    <property type="molecule type" value="Genomic_DNA"/>
</dbReference>
<evidence type="ECO:0000259" key="9">
    <source>
        <dbReference type="PROSITE" id="PS50846"/>
    </source>
</evidence>
<evidence type="ECO:0000256" key="1">
    <source>
        <dbReference type="ARBA" id="ARBA00022448"/>
    </source>
</evidence>
<name>A0A7U2QYE8_ASPFN</name>
<dbReference type="Proteomes" id="UP000596276">
    <property type="component" value="Chromosome 1"/>
</dbReference>
<evidence type="ECO:0000256" key="3">
    <source>
        <dbReference type="ARBA" id="ARBA00022796"/>
    </source>
</evidence>